<organism evidence="1 2">
    <name type="scientific">Brevibacillus panacihumi</name>
    <dbReference type="NCBI Taxonomy" id="497735"/>
    <lineage>
        <taxon>Bacteria</taxon>
        <taxon>Bacillati</taxon>
        <taxon>Bacillota</taxon>
        <taxon>Bacilli</taxon>
        <taxon>Bacillales</taxon>
        <taxon>Paenibacillaceae</taxon>
        <taxon>Brevibacillus</taxon>
    </lineage>
</organism>
<reference evidence="1 2" key="1">
    <citation type="submission" date="2018-10" db="EMBL/GenBank/DDBJ databases">
        <title>Phylogenomics of Brevibacillus.</title>
        <authorList>
            <person name="Dunlap C."/>
        </authorList>
    </citation>
    <scope>NUCLEOTIDE SEQUENCE [LARGE SCALE GENOMIC DNA]</scope>
    <source>
        <strain evidence="1 2">JCM 15085</strain>
    </source>
</reference>
<gene>
    <name evidence="1" type="ORF">EDM58_19265</name>
</gene>
<proteinExistence type="predicted"/>
<dbReference type="RefSeq" id="WP_122914761.1">
    <property type="nucleotide sequence ID" value="NZ_RHHT01000046.1"/>
</dbReference>
<protein>
    <submittedName>
        <fullName evidence="1">Transcription initiation factor TFIIIB</fullName>
    </submittedName>
</protein>
<sequence length="64" mass="7201">MEKQSEQCPKCGCKEIGRGKQAGHALVLPDNKFFSLGSPIFHHICTQCGYVLESYVDKPSRFKK</sequence>
<keyword evidence="1" id="KW-0648">Protein biosynthesis</keyword>
<keyword evidence="1" id="KW-0396">Initiation factor</keyword>
<dbReference type="EMBL" id="RHHT01000046">
    <property type="protein sequence ID" value="RNB75100.1"/>
    <property type="molecule type" value="Genomic_DNA"/>
</dbReference>
<dbReference type="AlphaFoldDB" id="A0A3M8CHD4"/>
<evidence type="ECO:0000313" key="2">
    <source>
        <dbReference type="Proteomes" id="UP000281915"/>
    </source>
</evidence>
<dbReference type="Proteomes" id="UP000281915">
    <property type="component" value="Unassembled WGS sequence"/>
</dbReference>
<name>A0A3M8CHD4_9BACL</name>
<evidence type="ECO:0000313" key="1">
    <source>
        <dbReference type="EMBL" id="RNB75100.1"/>
    </source>
</evidence>
<comment type="caution">
    <text evidence="1">The sequence shown here is derived from an EMBL/GenBank/DDBJ whole genome shotgun (WGS) entry which is preliminary data.</text>
</comment>
<accession>A0A3M8CHD4</accession>
<dbReference type="GO" id="GO:0003743">
    <property type="term" value="F:translation initiation factor activity"/>
    <property type="evidence" value="ECO:0007669"/>
    <property type="project" value="UniProtKB-KW"/>
</dbReference>